<dbReference type="GO" id="GO:0009306">
    <property type="term" value="P:protein secretion"/>
    <property type="evidence" value="ECO:0007669"/>
    <property type="project" value="UniProtKB-UniRule"/>
</dbReference>
<dbReference type="HAMAP" id="MF_00422">
    <property type="entry name" value="SecE"/>
    <property type="match status" value="1"/>
</dbReference>
<reference evidence="10" key="1">
    <citation type="submission" date="2017-09" db="EMBL/GenBank/DDBJ databases">
        <title>Depth-based differentiation of microbial function through sediment-hosted aquifers and enrichment of novel symbionts in the deep terrestrial subsurface.</title>
        <authorList>
            <person name="Probst A.J."/>
            <person name="Ladd B."/>
            <person name="Jarett J.K."/>
            <person name="Geller-Mcgrath D.E."/>
            <person name="Sieber C.M.K."/>
            <person name="Emerson J.B."/>
            <person name="Anantharaman K."/>
            <person name="Thomas B.C."/>
            <person name="Malmstrom R."/>
            <person name="Stieglmeier M."/>
            <person name="Klingl A."/>
            <person name="Woyke T."/>
            <person name="Ryan C.M."/>
            <person name="Banfield J.F."/>
        </authorList>
    </citation>
    <scope>NUCLEOTIDE SEQUENCE [LARGE SCALE GENOMIC DNA]</scope>
</reference>
<comment type="subunit">
    <text evidence="8">Component of the Sec protein translocase complex. Heterotrimer consisting of SecY, SecE and SecG subunits. The heterotrimers can form oligomers, although 1 heterotrimer is thought to be able to translocate proteins. Interacts with the ribosome. Interacts with SecDF, and other proteins may be involved. Interacts with SecA.</text>
</comment>
<name>A0A2H0UMC2_9BACT</name>
<gene>
    <name evidence="8 9" type="primary">secE</name>
    <name evidence="9" type="ORF">COU10_04115</name>
</gene>
<dbReference type="GO" id="GO:0006605">
    <property type="term" value="P:protein targeting"/>
    <property type="evidence" value="ECO:0007669"/>
    <property type="project" value="UniProtKB-UniRule"/>
</dbReference>
<dbReference type="InterPro" id="IPR005807">
    <property type="entry name" value="SecE_bac"/>
</dbReference>
<evidence type="ECO:0000256" key="2">
    <source>
        <dbReference type="ARBA" id="ARBA00022448"/>
    </source>
</evidence>
<evidence type="ECO:0000256" key="4">
    <source>
        <dbReference type="ARBA" id="ARBA00022927"/>
    </source>
</evidence>
<keyword evidence="3 8" id="KW-0812">Transmembrane</keyword>
<evidence type="ECO:0000256" key="5">
    <source>
        <dbReference type="ARBA" id="ARBA00022989"/>
    </source>
</evidence>
<dbReference type="InterPro" id="IPR038379">
    <property type="entry name" value="SecE_sf"/>
</dbReference>
<evidence type="ECO:0000256" key="3">
    <source>
        <dbReference type="ARBA" id="ARBA00022692"/>
    </source>
</evidence>
<evidence type="ECO:0000256" key="7">
    <source>
        <dbReference type="ARBA" id="ARBA00023136"/>
    </source>
</evidence>
<dbReference type="GO" id="GO:0008320">
    <property type="term" value="F:protein transmembrane transporter activity"/>
    <property type="evidence" value="ECO:0007669"/>
    <property type="project" value="UniProtKB-UniRule"/>
</dbReference>
<keyword evidence="6 8" id="KW-0811">Translocation</keyword>
<keyword evidence="2 8" id="KW-0813">Transport</keyword>
<comment type="similarity">
    <text evidence="8">Belongs to the SecE/SEC61-gamma family.</text>
</comment>
<dbReference type="NCBIfam" id="TIGR00964">
    <property type="entry name" value="secE_bact"/>
    <property type="match status" value="1"/>
</dbReference>
<evidence type="ECO:0000256" key="8">
    <source>
        <dbReference type="HAMAP-Rule" id="MF_00422"/>
    </source>
</evidence>
<dbReference type="Gene3D" id="1.20.5.1030">
    <property type="entry name" value="Preprotein translocase secy subunit"/>
    <property type="match status" value="1"/>
</dbReference>
<keyword evidence="7 8" id="KW-0472">Membrane</keyword>
<feature type="transmembrane region" description="Helical" evidence="8">
    <location>
        <begin position="30"/>
        <end position="56"/>
    </location>
</feature>
<dbReference type="InterPro" id="IPR001901">
    <property type="entry name" value="Translocase_SecE/Sec61-g"/>
</dbReference>
<dbReference type="AlphaFoldDB" id="A0A2H0UMC2"/>
<dbReference type="GO" id="GO:0005886">
    <property type="term" value="C:plasma membrane"/>
    <property type="evidence" value="ECO:0007669"/>
    <property type="project" value="UniProtKB-SubCell"/>
</dbReference>
<keyword evidence="4 8" id="KW-0653">Protein transport</keyword>
<evidence type="ECO:0000313" key="10">
    <source>
        <dbReference type="Proteomes" id="UP000230903"/>
    </source>
</evidence>
<dbReference type="EMBL" id="PFBC01000062">
    <property type="protein sequence ID" value="PIR87562.1"/>
    <property type="molecule type" value="Genomic_DNA"/>
</dbReference>
<proteinExistence type="inferred from homology"/>
<dbReference type="GO" id="GO:0043952">
    <property type="term" value="P:protein transport by the Sec complex"/>
    <property type="evidence" value="ECO:0007669"/>
    <property type="project" value="UniProtKB-UniRule"/>
</dbReference>
<comment type="caution">
    <text evidence="9">The sequence shown here is derived from an EMBL/GenBank/DDBJ whole genome shotgun (WGS) entry which is preliminary data.</text>
</comment>
<evidence type="ECO:0000256" key="1">
    <source>
        <dbReference type="ARBA" id="ARBA00004370"/>
    </source>
</evidence>
<comment type="subcellular location">
    <subcellularLocation>
        <location evidence="8">Cell membrane</location>
        <topology evidence="8">Single-pass membrane protein</topology>
    </subcellularLocation>
    <subcellularLocation>
        <location evidence="1">Membrane</location>
    </subcellularLocation>
</comment>
<dbReference type="Pfam" id="PF00584">
    <property type="entry name" value="SecE"/>
    <property type="match status" value="1"/>
</dbReference>
<organism evidence="9 10">
    <name type="scientific">Candidatus Harrisonbacteria bacterium CG10_big_fil_rev_8_21_14_0_10_45_28</name>
    <dbReference type="NCBI Taxonomy" id="1974586"/>
    <lineage>
        <taxon>Bacteria</taxon>
        <taxon>Candidatus Harrisoniibacteriota</taxon>
    </lineage>
</organism>
<dbReference type="Proteomes" id="UP000230903">
    <property type="component" value="Unassembled WGS sequence"/>
</dbReference>
<keyword evidence="5 8" id="KW-1133">Transmembrane helix</keyword>
<comment type="function">
    <text evidence="8">Essential subunit of the Sec protein translocation channel SecYEG. Clamps together the 2 halves of SecY. May contact the channel plug during translocation.</text>
</comment>
<evidence type="ECO:0000313" key="9">
    <source>
        <dbReference type="EMBL" id="PIR87562.1"/>
    </source>
</evidence>
<protein>
    <recommendedName>
        <fullName evidence="8">Protein translocase subunit SecE</fullName>
    </recommendedName>
</protein>
<keyword evidence="8" id="KW-1003">Cell membrane</keyword>
<sequence>MFRKAKNYFLGAKKEFKSITWPNWLVTRQLTAVVIGISLGFAFFLGVFDYVFSYLLQFFVV</sequence>
<accession>A0A2H0UMC2</accession>
<dbReference type="GO" id="GO:0065002">
    <property type="term" value="P:intracellular protein transmembrane transport"/>
    <property type="evidence" value="ECO:0007669"/>
    <property type="project" value="UniProtKB-UniRule"/>
</dbReference>
<evidence type="ECO:0000256" key="6">
    <source>
        <dbReference type="ARBA" id="ARBA00023010"/>
    </source>
</evidence>